<dbReference type="EMBL" id="JAPDSH010000005">
    <property type="protein sequence ID" value="MDF0480157.1"/>
    <property type="molecule type" value="Genomic_DNA"/>
</dbReference>
<dbReference type="PROSITE" id="PS51257">
    <property type="entry name" value="PROKAR_LIPOPROTEIN"/>
    <property type="match status" value="1"/>
</dbReference>
<dbReference type="Proteomes" id="UP001147148">
    <property type="component" value="Unassembled WGS sequence"/>
</dbReference>
<organism evidence="1 2">
    <name type="scientific">Vagococcus proximus</name>
    <dbReference type="NCBI Taxonomy" id="2991417"/>
    <lineage>
        <taxon>Bacteria</taxon>
        <taxon>Bacillati</taxon>
        <taxon>Bacillota</taxon>
        <taxon>Bacilli</taxon>
        <taxon>Lactobacillales</taxon>
        <taxon>Enterococcaceae</taxon>
        <taxon>Vagococcus</taxon>
    </lineage>
</organism>
<proteinExistence type="predicted"/>
<evidence type="ECO:0008006" key="3">
    <source>
        <dbReference type="Google" id="ProtNLM"/>
    </source>
</evidence>
<protein>
    <recommendedName>
        <fullName evidence="3">DUF5067 domain-containing protein</fullName>
    </recommendedName>
</protein>
<evidence type="ECO:0000313" key="2">
    <source>
        <dbReference type="Proteomes" id="UP001147148"/>
    </source>
</evidence>
<name>A0ABT5X2E0_9ENTE</name>
<comment type="caution">
    <text evidence="1">The sequence shown here is derived from an EMBL/GenBank/DDBJ whole genome shotgun (WGS) entry which is preliminary data.</text>
</comment>
<gene>
    <name evidence="1" type="ORF">OL233_07605</name>
</gene>
<sequence>MKKIMLGVCCLSVIAIVGGCKQENQNVTHSEGEVTEVSKNSEGSMTETTVSQKKELSLTTEEMEKWVREVLVFSDRWNDDYVISTAINQTDDMLYSQVGKPQTGSDYVFRINSVGELEAKIGNMNYDFKTVSTTYLVMDVSKEELIKVFGEEIEPPTIAEDKINSFDEAVAYVLDNEALWNQSDYKVQGHREDEMATKLHSNEIGENYSVSILIDKPIYPQLEKGSLSFVVYKDGRIDQQIRPTGVDFAVLLDPSGGKEKTMVNYSEIERYD</sequence>
<evidence type="ECO:0000313" key="1">
    <source>
        <dbReference type="EMBL" id="MDF0480157.1"/>
    </source>
</evidence>
<accession>A0ABT5X2E0</accession>
<keyword evidence="2" id="KW-1185">Reference proteome</keyword>
<reference evidence="1" key="1">
    <citation type="submission" date="2022-10" db="EMBL/GenBank/DDBJ databases">
        <title>Vagococcus sp. isolated from poultry meat.</title>
        <authorList>
            <person name="Johansson P."/>
            <person name="Bjorkroth J."/>
        </authorList>
    </citation>
    <scope>NUCLEOTIDE SEQUENCE</scope>
    <source>
        <strain evidence="1">PNs007</strain>
    </source>
</reference>
<dbReference type="RefSeq" id="WP_275471735.1">
    <property type="nucleotide sequence ID" value="NZ_JAPDSH010000005.1"/>
</dbReference>